<dbReference type="HOGENOM" id="CLU_1015621_0_0_1"/>
<dbReference type="EMBL" id="BAUL01000027">
    <property type="protein sequence ID" value="GAD92525.1"/>
    <property type="molecule type" value="Genomic_DNA"/>
</dbReference>
<dbReference type="Proteomes" id="UP000018001">
    <property type="component" value="Unassembled WGS sequence"/>
</dbReference>
<evidence type="ECO:0000313" key="3">
    <source>
        <dbReference type="Proteomes" id="UP000018001"/>
    </source>
</evidence>
<feature type="region of interest" description="Disordered" evidence="1">
    <location>
        <begin position="163"/>
        <end position="182"/>
    </location>
</feature>
<evidence type="ECO:0000313" key="2">
    <source>
        <dbReference type="EMBL" id="GAD92525.1"/>
    </source>
</evidence>
<sequence>MVGALALRSVDLIIPYGFSKESIDMSKEAVCALSLGPRRLPPGPYLARSQQRRPPDVSKRLSGQPPSPLWESVDASPRDAPAHRNGQSIPFPGLQHSGTALLHGLCHDYPAVYHSKIGGDEKHAPQLSTATRSPQTRCLALPADSKTLAVPVRADPAARRISDSSKMYSQRTMSTLPSPSGLVSASTYSSKASTIDAIHPQPLRWSRMTGPPLPLDGPINCIDPDKRCLGGEETFCLKLALKDPWFRLSLFDVTPQMPGTSALPRSNVPSPSMP</sequence>
<dbReference type="AlphaFoldDB" id="V5HSU3"/>
<gene>
    <name evidence="2" type="ORF">PVAR5_1118</name>
</gene>
<name>V5HSU3_BYSSN</name>
<dbReference type="InParanoid" id="V5HSU3"/>
<feature type="compositionally biased region" description="Polar residues" evidence="1">
    <location>
        <begin position="164"/>
        <end position="182"/>
    </location>
</feature>
<comment type="caution">
    <text evidence="2">The sequence shown here is derived from an EMBL/GenBank/DDBJ whole genome shotgun (WGS) entry which is preliminary data.</text>
</comment>
<protein>
    <submittedName>
        <fullName evidence="2">Uncharacterized protein</fullName>
    </submittedName>
</protein>
<feature type="region of interest" description="Disordered" evidence="1">
    <location>
        <begin position="41"/>
        <end position="90"/>
    </location>
</feature>
<accession>V5HSU3</accession>
<reference evidence="3" key="1">
    <citation type="journal article" date="2014" name="Genome Announc.">
        <title>Draft genome sequence of the formaldehyde-resistant fungus Byssochlamys spectabilis No. 5 (anamorph Paecilomyces variotii No. 5) (NBRC109023).</title>
        <authorList>
            <person name="Oka T."/>
            <person name="Ekino K."/>
            <person name="Fukuda K."/>
            <person name="Nomura Y."/>
        </authorList>
    </citation>
    <scope>NUCLEOTIDE SEQUENCE [LARGE SCALE GENOMIC DNA]</scope>
    <source>
        <strain evidence="3">No. 5 / NBRC 109023</strain>
    </source>
</reference>
<evidence type="ECO:0000256" key="1">
    <source>
        <dbReference type="SAM" id="MobiDB-lite"/>
    </source>
</evidence>
<organism evidence="2 3">
    <name type="scientific">Byssochlamys spectabilis (strain No. 5 / NBRC 109023)</name>
    <name type="common">Paecilomyces variotii</name>
    <dbReference type="NCBI Taxonomy" id="1356009"/>
    <lineage>
        <taxon>Eukaryota</taxon>
        <taxon>Fungi</taxon>
        <taxon>Dikarya</taxon>
        <taxon>Ascomycota</taxon>
        <taxon>Pezizomycotina</taxon>
        <taxon>Eurotiomycetes</taxon>
        <taxon>Eurotiomycetidae</taxon>
        <taxon>Eurotiales</taxon>
        <taxon>Thermoascaceae</taxon>
        <taxon>Paecilomyces</taxon>
    </lineage>
</organism>
<keyword evidence="3" id="KW-1185">Reference proteome</keyword>
<proteinExistence type="predicted"/>